<dbReference type="Gene3D" id="3.30.1490.20">
    <property type="entry name" value="ATP-grasp fold, A domain"/>
    <property type="match status" value="1"/>
</dbReference>
<dbReference type="SUPFAM" id="SSF56059">
    <property type="entry name" value="Glutathione synthetase ATP-binding domain-like"/>
    <property type="match status" value="1"/>
</dbReference>
<dbReference type="Proteomes" id="UP000645462">
    <property type="component" value="Unassembled WGS sequence"/>
</dbReference>
<dbReference type="Pfam" id="PF13549">
    <property type="entry name" value="ATP-grasp_5"/>
    <property type="match status" value="1"/>
</dbReference>
<comment type="caution">
    <text evidence="3">The sequence shown here is derived from an EMBL/GenBank/DDBJ whole genome shotgun (WGS) entry which is preliminary data.</text>
</comment>
<dbReference type="RefSeq" id="WP_188483817.1">
    <property type="nucleotide sequence ID" value="NZ_BMFC01000015.1"/>
</dbReference>
<dbReference type="PANTHER" id="PTHR21621">
    <property type="entry name" value="RIBOSOMAL PROTEIN S6 MODIFICATION PROTEIN"/>
    <property type="match status" value="1"/>
</dbReference>
<dbReference type="InterPro" id="IPR013815">
    <property type="entry name" value="ATP_grasp_subdomain_1"/>
</dbReference>
<keyword evidence="4" id="KW-1185">Reference proteome</keyword>
<reference evidence="4" key="1">
    <citation type="journal article" date="2019" name="Int. J. Syst. Evol. Microbiol.">
        <title>The Global Catalogue of Microorganisms (GCM) 10K type strain sequencing project: providing services to taxonomists for standard genome sequencing and annotation.</title>
        <authorList>
            <consortium name="The Broad Institute Genomics Platform"/>
            <consortium name="The Broad Institute Genome Sequencing Center for Infectious Disease"/>
            <person name="Wu L."/>
            <person name="Ma J."/>
        </authorList>
    </citation>
    <scope>NUCLEOTIDE SEQUENCE [LARGE SCALE GENOMIC DNA]</scope>
    <source>
        <strain evidence="4">CGMCC 1.12478</strain>
    </source>
</reference>
<proteinExistence type="predicted"/>
<keyword evidence="1" id="KW-0547">Nucleotide-binding</keyword>
<name>A0ABQ1L5N8_9RHOB</name>
<gene>
    <name evidence="3" type="ORF">GCM10011363_39440</name>
</gene>
<dbReference type="Gene3D" id="3.30.470.20">
    <property type="entry name" value="ATP-grasp fold, B domain"/>
    <property type="match status" value="1"/>
</dbReference>
<accession>A0ABQ1L5N8</accession>
<evidence type="ECO:0000313" key="3">
    <source>
        <dbReference type="EMBL" id="GGC18870.1"/>
    </source>
</evidence>
<dbReference type="PANTHER" id="PTHR21621:SF0">
    <property type="entry name" value="BETA-CITRYLGLUTAMATE SYNTHASE B-RELATED"/>
    <property type="match status" value="1"/>
</dbReference>
<dbReference type="EMBL" id="BMFC01000015">
    <property type="protein sequence ID" value="GGC18870.1"/>
    <property type="molecule type" value="Genomic_DNA"/>
</dbReference>
<sequence>MLEIPGYSHASTQPVCVIGMTLPDSLSFDHPSVDAFLSNGFLVNELPFGNDDDRVRALCDRISFLANSLLQAIKVPVFEQAKIVELHYNQEKRAHRVRLLAPTVANIPREIVLRAHAFALKILNEMHPAYDFEAAFETIDADFVKKFKSFIPGGLSTVSVMHAAFKNRVPFLHLGDGVYQLGWGSKARRFDRSTNDKDTALGNKLASDKRLTNQILRQAGFPVPGQIAVSSLEAVQKAGQELGYPVVLKPAKLERGEGVTIDIDSDDALRDAYLEKQEAFENLLVEQQISGVCHRIFVAGKKVRHVVARHPMHVLGDGIHSISELARIENEAQQKLGKHRRRPKLEIDETSLGMFSQLGLDADSVPTMGLRVPFQRIESAQLGGIAEDLFSVTHSDNITLAEDVAEFCGLDVIGLDIITEDISKAWHENGAKINEINFAPMVSPYRDWVQKGLDTYVQESFPRQGRIPIHVFSGGANALSAARHYQSELFDKGKPHFLCSRDVTLKPDGMPCPDDLRDNLFLRAHALLLNKAAEGIIVVLQDESVLMTGFPFDSVSTKVFVDDQFVSMATAAPLGPDVRERIAQAVDQLPVLDGVA</sequence>
<dbReference type="InterPro" id="IPR011761">
    <property type="entry name" value="ATP-grasp"/>
</dbReference>
<evidence type="ECO:0000256" key="1">
    <source>
        <dbReference type="PROSITE-ProRule" id="PRU00409"/>
    </source>
</evidence>
<evidence type="ECO:0000313" key="4">
    <source>
        <dbReference type="Proteomes" id="UP000645462"/>
    </source>
</evidence>
<feature type="domain" description="ATP-grasp" evidence="2">
    <location>
        <begin position="213"/>
        <end position="466"/>
    </location>
</feature>
<keyword evidence="1" id="KW-0067">ATP-binding</keyword>
<organism evidence="3 4">
    <name type="scientific">Marivita lacus</name>
    <dbReference type="NCBI Taxonomy" id="1323742"/>
    <lineage>
        <taxon>Bacteria</taxon>
        <taxon>Pseudomonadati</taxon>
        <taxon>Pseudomonadota</taxon>
        <taxon>Alphaproteobacteria</taxon>
        <taxon>Rhodobacterales</taxon>
        <taxon>Roseobacteraceae</taxon>
        <taxon>Marivita</taxon>
    </lineage>
</organism>
<protein>
    <recommendedName>
        <fullName evidence="2">ATP-grasp domain-containing protein</fullName>
    </recommendedName>
</protein>
<dbReference type="PROSITE" id="PS50975">
    <property type="entry name" value="ATP_GRASP"/>
    <property type="match status" value="1"/>
</dbReference>
<evidence type="ECO:0000259" key="2">
    <source>
        <dbReference type="PROSITE" id="PS50975"/>
    </source>
</evidence>